<name>A0ABR4F1L3_9PEZI</name>
<sequence>MSTNSSKWKKALLPTLGNRHRGWDPTSRLPASRTVSDISATAAILQHAEPTPESVDDEVDERVVSVLLETTNEAENESQSAVIRNV</sequence>
<evidence type="ECO:0000256" key="1">
    <source>
        <dbReference type="SAM" id="MobiDB-lite"/>
    </source>
</evidence>
<feature type="region of interest" description="Disordered" evidence="1">
    <location>
        <begin position="1"/>
        <end position="31"/>
    </location>
</feature>
<dbReference type="Proteomes" id="UP001600888">
    <property type="component" value="Unassembled WGS sequence"/>
</dbReference>
<proteinExistence type="predicted"/>
<protein>
    <submittedName>
        <fullName evidence="2">Uncharacterized protein</fullName>
    </submittedName>
</protein>
<comment type="caution">
    <text evidence="2">The sequence shown here is derived from an EMBL/GenBank/DDBJ whole genome shotgun (WGS) entry which is preliminary data.</text>
</comment>
<dbReference type="EMBL" id="JBAWTH010000016">
    <property type="protein sequence ID" value="KAL2288416.1"/>
    <property type="molecule type" value="Genomic_DNA"/>
</dbReference>
<organism evidence="2 3">
    <name type="scientific">Diaporthe vaccinii</name>
    <dbReference type="NCBI Taxonomy" id="105482"/>
    <lineage>
        <taxon>Eukaryota</taxon>
        <taxon>Fungi</taxon>
        <taxon>Dikarya</taxon>
        <taxon>Ascomycota</taxon>
        <taxon>Pezizomycotina</taxon>
        <taxon>Sordariomycetes</taxon>
        <taxon>Sordariomycetidae</taxon>
        <taxon>Diaporthales</taxon>
        <taxon>Diaporthaceae</taxon>
        <taxon>Diaporthe</taxon>
        <taxon>Diaporthe eres species complex</taxon>
    </lineage>
</organism>
<reference evidence="2 3" key="1">
    <citation type="submission" date="2024-03" db="EMBL/GenBank/DDBJ databases">
        <title>A high-quality draft genome sequence of Diaporthe vaccinii, a causative agent of upright dieback and viscid rot disease in cranberry plants.</title>
        <authorList>
            <person name="Sarrasin M."/>
            <person name="Lang B.F."/>
            <person name="Burger G."/>
        </authorList>
    </citation>
    <scope>NUCLEOTIDE SEQUENCE [LARGE SCALE GENOMIC DNA]</scope>
    <source>
        <strain evidence="2 3">IS7</strain>
    </source>
</reference>
<accession>A0ABR4F1L3</accession>
<gene>
    <name evidence="2" type="ORF">FJTKL_03804</name>
</gene>
<evidence type="ECO:0000313" key="2">
    <source>
        <dbReference type="EMBL" id="KAL2288416.1"/>
    </source>
</evidence>
<evidence type="ECO:0000313" key="3">
    <source>
        <dbReference type="Proteomes" id="UP001600888"/>
    </source>
</evidence>
<keyword evidence="3" id="KW-1185">Reference proteome</keyword>